<dbReference type="RefSeq" id="WP_165404142.1">
    <property type="nucleotide sequence ID" value="NZ_BMHA01000002.1"/>
</dbReference>
<feature type="transmembrane region" description="Helical" evidence="6">
    <location>
        <begin position="189"/>
        <end position="206"/>
    </location>
</feature>
<feature type="transmembrane region" description="Helical" evidence="6">
    <location>
        <begin position="131"/>
        <end position="154"/>
    </location>
</feature>
<keyword evidence="3 6" id="KW-0812">Transmembrane</keyword>
<accession>A0A8J3A5Z3</accession>
<keyword evidence="8" id="KW-1185">Reference proteome</keyword>
<dbReference type="PANTHER" id="PTHR23291">
    <property type="entry name" value="BAX INHIBITOR-RELATED"/>
    <property type="match status" value="1"/>
</dbReference>
<dbReference type="PANTHER" id="PTHR23291:SF50">
    <property type="entry name" value="PROTEIN LIFEGUARD 4"/>
    <property type="match status" value="1"/>
</dbReference>
<feature type="transmembrane region" description="Helical" evidence="6">
    <location>
        <begin position="107"/>
        <end position="125"/>
    </location>
</feature>
<gene>
    <name evidence="7" type="ORF">GCM10011354_06850</name>
</gene>
<dbReference type="GO" id="GO:0005886">
    <property type="term" value="C:plasma membrane"/>
    <property type="evidence" value="ECO:0007669"/>
    <property type="project" value="TreeGrafter"/>
</dbReference>
<evidence type="ECO:0000256" key="2">
    <source>
        <dbReference type="ARBA" id="ARBA00010350"/>
    </source>
</evidence>
<comment type="similarity">
    <text evidence="2 6">Belongs to the BI1 family.</text>
</comment>
<comment type="subcellular location">
    <subcellularLocation>
        <location evidence="1">Membrane</location>
        <topology evidence="1">Multi-pass membrane protein</topology>
    </subcellularLocation>
</comment>
<evidence type="ECO:0000256" key="3">
    <source>
        <dbReference type="ARBA" id="ARBA00022692"/>
    </source>
</evidence>
<comment type="caution">
    <text evidence="7">The sequence shown here is derived from an EMBL/GenBank/DDBJ whole genome shotgun (WGS) entry which is preliminary data.</text>
</comment>
<evidence type="ECO:0000313" key="8">
    <source>
        <dbReference type="Proteomes" id="UP000650511"/>
    </source>
</evidence>
<organism evidence="7 8">
    <name type="scientific">Egicoccus halophilus</name>
    <dbReference type="NCBI Taxonomy" id="1670830"/>
    <lineage>
        <taxon>Bacteria</taxon>
        <taxon>Bacillati</taxon>
        <taxon>Actinomycetota</taxon>
        <taxon>Nitriliruptoria</taxon>
        <taxon>Egicoccales</taxon>
        <taxon>Egicoccaceae</taxon>
        <taxon>Egicoccus</taxon>
    </lineage>
</organism>
<evidence type="ECO:0000256" key="1">
    <source>
        <dbReference type="ARBA" id="ARBA00004141"/>
    </source>
</evidence>
<feature type="transmembrane region" description="Helical" evidence="6">
    <location>
        <begin position="218"/>
        <end position="239"/>
    </location>
</feature>
<feature type="transmembrane region" description="Helical" evidence="6">
    <location>
        <begin position="35"/>
        <end position="54"/>
    </location>
</feature>
<proteinExistence type="inferred from homology"/>
<reference evidence="7" key="2">
    <citation type="submission" date="2020-09" db="EMBL/GenBank/DDBJ databases">
        <authorList>
            <person name="Sun Q."/>
            <person name="Zhou Y."/>
        </authorList>
    </citation>
    <scope>NUCLEOTIDE SEQUENCE</scope>
    <source>
        <strain evidence="7">CGMCC 1.14988</strain>
    </source>
</reference>
<evidence type="ECO:0000256" key="5">
    <source>
        <dbReference type="ARBA" id="ARBA00023136"/>
    </source>
</evidence>
<feature type="transmembrane region" description="Helical" evidence="6">
    <location>
        <begin position="166"/>
        <end position="183"/>
    </location>
</feature>
<sequence>MSQSFTPPPPPGAALPHAPIAQQSVDVRADFMRGVYTNLVLGIVAFIGISFVLLSDVLFATPPAAVIYELVVGTNWLLILGGFMLVSWLASRLSVSARTPGQQWAGYGLLVLANALLFATPLYIATQRPELQGTVGTAALLSVLAFGGLSLVAVRSSKDFSFLGTLLKWGGILALVAIVAGVLTGSGLGTLFVVAMIGFAGGAILYDTQKIYRSFPPGTEVIAAMHLFSSIALLFWYVLQLLMRR</sequence>
<reference evidence="7" key="1">
    <citation type="journal article" date="2014" name="Int. J. Syst. Evol. Microbiol.">
        <title>Complete genome sequence of Corynebacterium casei LMG S-19264T (=DSM 44701T), isolated from a smear-ripened cheese.</title>
        <authorList>
            <consortium name="US DOE Joint Genome Institute (JGI-PGF)"/>
            <person name="Walter F."/>
            <person name="Albersmeier A."/>
            <person name="Kalinowski J."/>
            <person name="Ruckert C."/>
        </authorList>
    </citation>
    <scope>NUCLEOTIDE SEQUENCE</scope>
    <source>
        <strain evidence="7">CGMCC 1.14988</strain>
    </source>
</reference>
<dbReference type="InterPro" id="IPR006214">
    <property type="entry name" value="Bax_inhibitor_1-related"/>
</dbReference>
<dbReference type="Pfam" id="PF01027">
    <property type="entry name" value="Bax1-I"/>
    <property type="match status" value="1"/>
</dbReference>
<evidence type="ECO:0000256" key="4">
    <source>
        <dbReference type="ARBA" id="ARBA00022989"/>
    </source>
</evidence>
<evidence type="ECO:0000313" key="7">
    <source>
        <dbReference type="EMBL" id="GGI03997.1"/>
    </source>
</evidence>
<dbReference type="Proteomes" id="UP000650511">
    <property type="component" value="Unassembled WGS sequence"/>
</dbReference>
<protein>
    <submittedName>
        <fullName evidence="7">Permease</fullName>
    </submittedName>
</protein>
<dbReference type="AlphaFoldDB" id="A0A8J3A5Z3"/>
<keyword evidence="5 6" id="KW-0472">Membrane</keyword>
<feature type="transmembrane region" description="Helical" evidence="6">
    <location>
        <begin position="66"/>
        <end position="86"/>
    </location>
</feature>
<dbReference type="EMBL" id="BMHA01000002">
    <property type="protein sequence ID" value="GGI03997.1"/>
    <property type="molecule type" value="Genomic_DNA"/>
</dbReference>
<keyword evidence="4 6" id="KW-1133">Transmembrane helix</keyword>
<name>A0A8J3A5Z3_9ACTN</name>
<evidence type="ECO:0000256" key="6">
    <source>
        <dbReference type="RuleBase" id="RU004379"/>
    </source>
</evidence>